<dbReference type="InterPro" id="IPR001106">
    <property type="entry name" value="Aromatic_Lyase"/>
</dbReference>
<dbReference type="SUPFAM" id="SSF48557">
    <property type="entry name" value="L-aspartase-like"/>
    <property type="match status" value="1"/>
</dbReference>
<organism evidence="1">
    <name type="scientific">marine metagenome</name>
    <dbReference type="NCBI Taxonomy" id="408172"/>
    <lineage>
        <taxon>unclassified sequences</taxon>
        <taxon>metagenomes</taxon>
        <taxon>ecological metagenomes</taxon>
    </lineage>
</organism>
<protein>
    <submittedName>
        <fullName evidence="1">Uncharacterized protein</fullName>
    </submittedName>
</protein>
<evidence type="ECO:0000313" key="1">
    <source>
        <dbReference type="EMBL" id="SVE23103.1"/>
    </source>
</evidence>
<feature type="non-terminal residue" evidence="1">
    <location>
        <position position="244"/>
    </location>
</feature>
<dbReference type="EMBL" id="UINC01203033">
    <property type="protein sequence ID" value="SVE23103.1"/>
    <property type="molecule type" value="Genomic_DNA"/>
</dbReference>
<proteinExistence type="predicted"/>
<dbReference type="Pfam" id="PF00221">
    <property type="entry name" value="Lyase_aromatic"/>
    <property type="match status" value="1"/>
</dbReference>
<reference evidence="1" key="1">
    <citation type="submission" date="2018-05" db="EMBL/GenBank/DDBJ databases">
        <authorList>
            <person name="Lanie J.A."/>
            <person name="Ng W.-L."/>
            <person name="Kazmierczak K.M."/>
            <person name="Andrzejewski T.M."/>
            <person name="Davidsen T.M."/>
            <person name="Wayne K.J."/>
            <person name="Tettelin H."/>
            <person name="Glass J.I."/>
            <person name="Rusch D."/>
            <person name="Podicherti R."/>
            <person name="Tsui H.-C.T."/>
            <person name="Winkler M.E."/>
        </authorList>
    </citation>
    <scope>NUCLEOTIDE SEQUENCE</scope>
</reference>
<accession>A0A383BTG2</accession>
<name>A0A383BTG2_9ZZZZ</name>
<dbReference type="InterPro" id="IPR008948">
    <property type="entry name" value="L-Aspartase-like"/>
</dbReference>
<dbReference type="GO" id="GO:0003824">
    <property type="term" value="F:catalytic activity"/>
    <property type="evidence" value="ECO:0007669"/>
    <property type="project" value="InterPro"/>
</dbReference>
<dbReference type="Gene3D" id="1.20.200.10">
    <property type="entry name" value="Fumarase/aspartase (Central domain)"/>
    <property type="match status" value="1"/>
</dbReference>
<sequence length="244" mass="26344">QISAKERKRLKELGMPFIGLSFGDDYLPETKVRAMVFAILALFLRGGAAVSKKFAQDLAKALDGDMPKIPAGGLTSPGEILPLFYLMRLMPSPSENQLQASGGNTACCSVGMASIAAIEANRRLIVAQKAFALSYDAMQAPLEHIDPGLKLLWGDPYEARAIDNLSALLKGTQNENRRPFQAPVSYRILPRLLGQALRASQRLSTTSEESLQSMVSNPIFFPRGSGSKVEAISTGGDHNSLLPQ</sequence>
<feature type="non-terminal residue" evidence="1">
    <location>
        <position position="1"/>
    </location>
</feature>
<gene>
    <name evidence="1" type="ORF">METZ01_LOCUS475957</name>
</gene>
<dbReference type="AlphaFoldDB" id="A0A383BTG2"/>